<feature type="signal peptide" evidence="1">
    <location>
        <begin position="1"/>
        <end position="22"/>
    </location>
</feature>
<evidence type="ECO:0000313" key="3">
    <source>
        <dbReference type="Proteomes" id="UP000823616"/>
    </source>
</evidence>
<comment type="caution">
    <text evidence="2">The sequence shown here is derived from an EMBL/GenBank/DDBJ whole genome shotgun (WGS) entry which is preliminary data.</text>
</comment>
<reference evidence="2" key="1">
    <citation type="submission" date="2020-10" db="EMBL/GenBank/DDBJ databases">
        <authorList>
            <person name="Gilroy R."/>
        </authorList>
    </citation>
    <scope>NUCLEOTIDE SEQUENCE</scope>
    <source>
        <strain evidence="2">B3-4054</strain>
    </source>
</reference>
<dbReference type="AlphaFoldDB" id="A0A9D9EN63"/>
<reference evidence="2" key="2">
    <citation type="journal article" date="2021" name="PeerJ">
        <title>Extensive microbial diversity within the chicken gut microbiome revealed by metagenomics and culture.</title>
        <authorList>
            <person name="Gilroy R."/>
            <person name="Ravi A."/>
            <person name="Getino M."/>
            <person name="Pursley I."/>
            <person name="Horton D.L."/>
            <person name="Alikhan N.F."/>
            <person name="Baker D."/>
            <person name="Gharbi K."/>
            <person name="Hall N."/>
            <person name="Watson M."/>
            <person name="Adriaenssens E.M."/>
            <person name="Foster-Nyarko E."/>
            <person name="Jarju S."/>
            <person name="Secka A."/>
            <person name="Antonio M."/>
            <person name="Oren A."/>
            <person name="Chaudhuri R.R."/>
            <person name="La Ragione R."/>
            <person name="Hildebrand F."/>
            <person name="Pallen M.J."/>
        </authorList>
    </citation>
    <scope>NUCLEOTIDE SEQUENCE</scope>
    <source>
        <strain evidence="2">B3-4054</strain>
    </source>
</reference>
<proteinExistence type="predicted"/>
<evidence type="ECO:0000256" key="1">
    <source>
        <dbReference type="SAM" id="SignalP"/>
    </source>
</evidence>
<feature type="chain" id="PRO_5038804610" description="Lipoprotein" evidence="1">
    <location>
        <begin position="23"/>
        <end position="146"/>
    </location>
</feature>
<evidence type="ECO:0008006" key="4">
    <source>
        <dbReference type="Google" id="ProtNLM"/>
    </source>
</evidence>
<sequence>MKNLAKIFLPLLALSLLFGACSSDSEGSSAPEYCGEYTATPEFLAALNAAMGENPLITISKMGLTMHESGGFALSGLPVSISGTYTETRANTFHFELDEKSQALAQGAGMAEIFAGILGTSFTYANNTLSAPLGESQASMPCFTKN</sequence>
<dbReference type="PROSITE" id="PS51257">
    <property type="entry name" value="PROKAR_LIPOPROTEIN"/>
    <property type="match status" value="1"/>
</dbReference>
<accession>A0A9D9EN63</accession>
<name>A0A9D9EN63_9SPIR</name>
<dbReference type="EMBL" id="JADIMS010000102">
    <property type="protein sequence ID" value="MBO8450568.1"/>
    <property type="molecule type" value="Genomic_DNA"/>
</dbReference>
<dbReference type="Proteomes" id="UP000823616">
    <property type="component" value="Unassembled WGS sequence"/>
</dbReference>
<organism evidence="2 3">
    <name type="scientific">Candidatus Avitreponema avistercoris</name>
    <dbReference type="NCBI Taxonomy" id="2840705"/>
    <lineage>
        <taxon>Bacteria</taxon>
        <taxon>Pseudomonadati</taxon>
        <taxon>Spirochaetota</taxon>
        <taxon>Spirochaetia</taxon>
        <taxon>Spirochaetales</taxon>
        <taxon>Candidatus Avitreponema</taxon>
    </lineage>
</organism>
<keyword evidence="1" id="KW-0732">Signal</keyword>
<protein>
    <recommendedName>
        <fullName evidence="4">Lipoprotein</fullName>
    </recommendedName>
</protein>
<gene>
    <name evidence="2" type="ORF">IAA96_05615</name>
</gene>
<evidence type="ECO:0000313" key="2">
    <source>
        <dbReference type="EMBL" id="MBO8450568.1"/>
    </source>
</evidence>